<dbReference type="GO" id="GO:0016887">
    <property type="term" value="F:ATP hydrolysis activity"/>
    <property type="evidence" value="ECO:0007669"/>
    <property type="project" value="InterPro"/>
</dbReference>
<dbReference type="Pfam" id="PF00005">
    <property type="entry name" value="ABC_tran"/>
    <property type="match status" value="1"/>
</dbReference>
<evidence type="ECO:0000256" key="3">
    <source>
        <dbReference type="ARBA" id="ARBA00022741"/>
    </source>
</evidence>
<reference evidence="6" key="1">
    <citation type="submission" date="2019-04" db="EMBL/GenBank/DDBJ databases">
        <title>Evolution of Biomass-Degrading Anaerobic Consortia Revealed by Metagenomics.</title>
        <authorList>
            <person name="Peng X."/>
        </authorList>
    </citation>
    <scope>NUCLEOTIDE SEQUENCE</scope>
    <source>
        <strain evidence="6">SIG551</strain>
    </source>
</reference>
<dbReference type="GO" id="GO:0055085">
    <property type="term" value="P:transmembrane transport"/>
    <property type="evidence" value="ECO:0007669"/>
    <property type="project" value="UniProtKB-ARBA"/>
</dbReference>
<dbReference type="SUPFAM" id="SSF52540">
    <property type="entry name" value="P-loop containing nucleoside triphosphate hydrolases"/>
    <property type="match status" value="1"/>
</dbReference>
<dbReference type="SMART" id="SM00382">
    <property type="entry name" value="AAA"/>
    <property type="match status" value="1"/>
</dbReference>
<feature type="domain" description="ABC transporter" evidence="5">
    <location>
        <begin position="6"/>
        <end position="256"/>
    </location>
</feature>
<dbReference type="PANTHER" id="PTHR43776:SF7">
    <property type="entry name" value="D,D-DIPEPTIDE TRANSPORT ATP-BINDING PROTEIN DDPF-RELATED"/>
    <property type="match status" value="1"/>
</dbReference>
<dbReference type="InterPro" id="IPR017871">
    <property type="entry name" value="ABC_transporter-like_CS"/>
</dbReference>
<accession>A0A928KWU3</accession>
<dbReference type="RefSeq" id="WP_020073783.1">
    <property type="nucleotide sequence ID" value="NZ_JBKWRC010000003.1"/>
</dbReference>
<evidence type="ECO:0000256" key="1">
    <source>
        <dbReference type="ARBA" id="ARBA00005417"/>
    </source>
</evidence>
<evidence type="ECO:0000313" key="7">
    <source>
        <dbReference type="Proteomes" id="UP000754750"/>
    </source>
</evidence>
<dbReference type="InterPro" id="IPR003439">
    <property type="entry name" value="ABC_transporter-like_ATP-bd"/>
</dbReference>
<keyword evidence="2" id="KW-0813">Transport</keyword>
<dbReference type="EMBL" id="SVNY01000006">
    <property type="protein sequence ID" value="MBE6834326.1"/>
    <property type="molecule type" value="Genomic_DNA"/>
</dbReference>
<comment type="caution">
    <text evidence="6">The sequence shown here is derived from an EMBL/GenBank/DDBJ whole genome shotgun (WGS) entry which is preliminary data.</text>
</comment>
<comment type="similarity">
    <text evidence="1">Belongs to the ABC transporter superfamily.</text>
</comment>
<dbReference type="CDD" id="cd03257">
    <property type="entry name" value="ABC_NikE_OppD_transporters"/>
    <property type="match status" value="1"/>
</dbReference>
<dbReference type="Gene3D" id="3.40.50.300">
    <property type="entry name" value="P-loop containing nucleotide triphosphate hydrolases"/>
    <property type="match status" value="1"/>
</dbReference>
<dbReference type="Proteomes" id="UP000754750">
    <property type="component" value="Unassembled WGS sequence"/>
</dbReference>
<dbReference type="InterPro" id="IPR050319">
    <property type="entry name" value="ABC_transp_ATP-bind"/>
</dbReference>
<protein>
    <submittedName>
        <fullName evidence="6">Dipeptide ABC transporter ATP-binding protein</fullName>
    </submittedName>
</protein>
<dbReference type="InterPro" id="IPR003593">
    <property type="entry name" value="AAA+_ATPase"/>
</dbReference>
<keyword evidence="3" id="KW-0547">Nucleotide-binding</keyword>
<evidence type="ECO:0000256" key="2">
    <source>
        <dbReference type="ARBA" id="ARBA00022448"/>
    </source>
</evidence>
<dbReference type="NCBIfam" id="NF008453">
    <property type="entry name" value="PRK11308.1"/>
    <property type="match status" value="1"/>
</dbReference>
<evidence type="ECO:0000259" key="5">
    <source>
        <dbReference type="PROSITE" id="PS50893"/>
    </source>
</evidence>
<dbReference type="InterPro" id="IPR013563">
    <property type="entry name" value="Oligopep_ABC_C"/>
</dbReference>
<dbReference type="PANTHER" id="PTHR43776">
    <property type="entry name" value="TRANSPORT ATP-BINDING PROTEIN"/>
    <property type="match status" value="1"/>
</dbReference>
<name>A0A928KWU3_9FIRM</name>
<dbReference type="InterPro" id="IPR027417">
    <property type="entry name" value="P-loop_NTPase"/>
</dbReference>
<dbReference type="FunFam" id="3.40.50.300:FF:000016">
    <property type="entry name" value="Oligopeptide ABC transporter ATP-binding component"/>
    <property type="match status" value="1"/>
</dbReference>
<dbReference type="GO" id="GO:0005524">
    <property type="term" value="F:ATP binding"/>
    <property type="evidence" value="ECO:0007669"/>
    <property type="project" value="UniProtKB-KW"/>
</dbReference>
<dbReference type="Pfam" id="PF08352">
    <property type="entry name" value="oligo_HPY"/>
    <property type="match status" value="1"/>
</dbReference>
<proteinExistence type="inferred from homology"/>
<evidence type="ECO:0000256" key="4">
    <source>
        <dbReference type="ARBA" id="ARBA00022840"/>
    </source>
</evidence>
<dbReference type="AlphaFoldDB" id="A0A928KWU3"/>
<sequence>MNEVLLDVKNVSKTFPVKAGLFSSAKGVVHAVDNVSFQIHRGESFGLVGESGCGKSTLSRTLLQLVPADTGEICFNGKNLAALSKKEMRAQRESMRMVFQKPFDSLNPRQTVRQIISAPMQVHRKMSRQEMDAEVMKLMDLVGLSRGYVDRYPHEFSGGQRQRIGIARALALQPQLIVCDEPVSALDVSIQAQILNLLKDLQKEFGLTYLFISHNLAVVKHMSDRIAVMYLGSLVEVANGPELYRAARHPYTQALLSAIPDPGSGQKRQRIILTGDIPSPVNPPAGCRFCTRCPNVMERCKTERPTLRTLADGGQVACFLYEQEGGTA</sequence>
<dbReference type="NCBIfam" id="TIGR01727">
    <property type="entry name" value="oligo_HPY"/>
    <property type="match status" value="1"/>
</dbReference>
<keyword evidence="4 6" id="KW-0067">ATP-binding</keyword>
<dbReference type="GO" id="GO:0015833">
    <property type="term" value="P:peptide transport"/>
    <property type="evidence" value="ECO:0007669"/>
    <property type="project" value="InterPro"/>
</dbReference>
<gene>
    <name evidence="6" type="ORF">E7512_12240</name>
</gene>
<evidence type="ECO:0000313" key="6">
    <source>
        <dbReference type="EMBL" id="MBE6834326.1"/>
    </source>
</evidence>
<organism evidence="6 7">
    <name type="scientific">Faecalispora sporosphaeroides</name>
    <dbReference type="NCBI Taxonomy" id="1549"/>
    <lineage>
        <taxon>Bacteria</taxon>
        <taxon>Bacillati</taxon>
        <taxon>Bacillota</taxon>
        <taxon>Clostridia</taxon>
        <taxon>Eubacteriales</taxon>
        <taxon>Oscillospiraceae</taxon>
        <taxon>Faecalispora</taxon>
    </lineage>
</organism>
<dbReference type="PROSITE" id="PS50893">
    <property type="entry name" value="ABC_TRANSPORTER_2"/>
    <property type="match status" value="1"/>
</dbReference>
<dbReference type="PROSITE" id="PS00211">
    <property type="entry name" value="ABC_TRANSPORTER_1"/>
    <property type="match status" value="1"/>
</dbReference>